<dbReference type="AlphaFoldDB" id="A0A7X9YFA7"/>
<dbReference type="NCBIfam" id="TIGR03347">
    <property type="entry name" value="VI_chp_1"/>
    <property type="match status" value="1"/>
</dbReference>
<dbReference type="InterPro" id="IPR010732">
    <property type="entry name" value="T6SS_TssG-like"/>
</dbReference>
<sequence>MSYAEKSHAHPVWSKLPAPIELLIEQPWRFNLFKAMSLIEKHWAAPQELEQGISNRVVFKPFKELGFPATDVRECVLENDGRGRLSLSTSFLGLYGVDAPMPHYVLEQAASDEQSGDRVRQFLDIFNHVLYCQLFQAWKKSQINIAGRGASQFDGLVESILLGKTDQKIQCGIASLKQTSAAGLTQLLKHSLNIDTLKVDDTRANWQKIDTPSAIGEESQMVLGNSAVLGTKVLVSGSILTIDIGPVNSDTAMSLTPRSEEGIKMAALLFAHLPSNVEWVCQIKVANEAVAEQALGQQPLVLGHNSYLGAAAANTTTHSYSHQQYKH</sequence>
<evidence type="ECO:0000313" key="1">
    <source>
        <dbReference type="EMBL" id="NMF47476.1"/>
    </source>
</evidence>
<gene>
    <name evidence="1" type="primary">tssG</name>
    <name evidence="1" type="ORF">HHL01_04705</name>
</gene>
<name>A0A7X9YFA7_9GAMM</name>
<organism evidence="1 2">
    <name type="scientific">Pseudoalteromonas arctica</name>
    <dbReference type="NCBI Taxonomy" id="394751"/>
    <lineage>
        <taxon>Bacteria</taxon>
        <taxon>Pseudomonadati</taxon>
        <taxon>Pseudomonadota</taxon>
        <taxon>Gammaproteobacteria</taxon>
        <taxon>Alteromonadales</taxon>
        <taxon>Pseudoalteromonadaceae</taxon>
        <taxon>Pseudoalteromonas</taxon>
    </lineage>
</organism>
<comment type="caution">
    <text evidence="1">The sequence shown here is derived from an EMBL/GenBank/DDBJ whole genome shotgun (WGS) entry which is preliminary data.</text>
</comment>
<dbReference type="EMBL" id="JABBCX010000002">
    <property type="protein sequence ID" value="NMF47476.1"/>
    <property type="molecule type" value="Genomic_DNA"/>
</dbReference>
<protein>
    <submittedName>
        <fullName evidence="1">Type VI secretion system baseplate subunit TssG</fullName>
    </submittedName>
</protein>
<dbReference type="PANTHER" id="PTHR35564">
    <property type="match status" value="1"/>
</dbReference>
<dbReference type="PANTHER" id="PTHR35564:SF3">
    <property type="entry name" value="TYPE VI SECRETION SYSTEM BASEPLATE SUBUNIT TSSG"/>
    <property type="match status" value="1"/>
</dbReference>
<dbReference type="RefSeq" id="WP_170071217.1">
    <property type="nucleotide sequence ID" value="NZ_JABBCX010000002.1"/>
</dbReference>
<evidence type="ECO:0000313" key="2">
    <source>
        <dbReference type="Proteomes" id="UP000519126"/>
    </source>
</evidence>
<accession>A0A7X9YFA7</accession>
<dbReference type="Proteomes" id="UP000519126">
    <property type="component" value="Unassembled WGS sequence"/>
</dbReference>
<proteinExistence type="predicted"/>
<dbReference type="Pfam" id="PF06996">
    <property type="entry name" value="T6SS_TssG"/>
    <property type="match status" value="1"/>
</dbReference>
<reference evidence="1 2" key="1">
    <citation type="submission" date="2020-04" db="EMBL/GenBank/DDBJ databases">
        <title>Genome Sequencing and Assembley of Pseudoalteromonas artica.</title>
        <authorList>
            <person name="Akerly B."/>
            <person name="Cook G."/>
        </authorList>
    </citation>
    <scope>NUCLEOTIDE SEQUENCE [LARGE SCALE GENOMIC DNA]</scope>
    <source>
        <strain evidence="1 2">NEC-BIFX-0059</strain>
    </source>
</reference>